<accession>A0ABU3GM55</accession>
<feature type="transmembrane region" description="Helical" evidence="1">
    <location>
        <begin position="49"/>
        <end position="73"/>
    </location>
</feature>
<keyword evidence="3" id="KW-1185">Reference proteome</keyword>
<keyword evidence="1" id="KW-1133">Transmembrane helix</keyword>
<feature type="transmembrane region" description="Helical" evidence="1">
    <location>
        <begin position="149"/>
        <end position="170"/>
    </location>
</feature>
<evidence type="ECO:0000256" key="1">
    <source>
        <dbReference type="SAM" id="Phobius"/>
    </source>
</evidence>
<keyword evidence="1" id="KW-0812">Transmembrane</keyword>
<dbReference type="EMBL" id="JAUZVT010000003">
    <property type="protein sequence ID" value="MDT3331792.1"/>
    <property type="molecule type" value="Genomic_DNA"/>
</dbReference>
<sequence length="417" mass="43203">MAEKLGSGERLLMSRISAVMGFFLVPAFSVVTPLLAIPAITAMYGATGWSAVAVGLAIGAIASTVIELGWGWNGPARAARASPSALPRVWATALMTRSAAALVATPPAALLAYYLAPGHQVTALLTAIGTSLIGLSPSWLYIGLGRPWSLITIEMVPRALGAATAAVMIYASQPLIFYPLIAVVAPALITQCLTLAQIRAGRASFRGVTHRRVLHAIRRQRKIALARIASSVYTQSPVVIVTAVASVGTAAAYAAGDRLMRMTLTGLAPVPSISQRWVNSPPETAERWRRAKLAIGANAAVGGLVGLVFALCSPLLLSIIFSGVVGVTAFQALLIGAIILVVCTSRATGGLGLVVISGDRALLTSALVGAASGILTIPLLTLWFGTDGAFIGVLTSESAVLLTQFITLRTHTRRTGN</sequence>
<evidence type="ECO:0000313" key="2">
    <source>
        <dbReference type="EMBL" id="MDT3331792.1"/>
    </source>
</evidence>
<feature type="transmembrane region" description="Helical" evidence="1">
    <location>
        <begin position="389"/>
        <end position="408"/>
    </location>
</feature>
<dbReference type="Proteomes" id="UP001262835">
    <property type="component" value="Unassembled WGS sequence"/>
</dbReference>
<evidence type="ECO:0000313" key="3">
    <source>
        <dbReference type="Proteomes" id="UP001262835"/>
    </source>
</evidence>
<feature type="transmembrane region" description="Helical" evidence="1">
    <location>
        <begin position="293"/>
        <end position="311"/>
    </location>
</feature>
<dbReference type="RefSeq" id="WP_311870814.1">
    <property type="nucleotide sequence ID" value="NZ_JAUZVT010000003.1"/>
</dbReference>
<reference evidence="2 3" key="1">
    <citation type="submission" date="2023-08" db="EMBL/GenBank/DDBJ databases">
        <title>Microbacterium aquilitoris sp. nov. and Microbacterium gwkjibeachense sp. nov., isolated from beach.</title>
        <authorList>
            <person name="Lee S.D."/>
            <person name="Yang H."/>
            <person name="Kim I."/>
        </authorList>
    </citation>
    <scope>NUCLEOTIDE SEQUENCE [LARGE SCALE GENOMIC DNA]</scope>
    <source>
        <strain evidence="2 3">KSW-18</strain>
    </source>
</reference>
<keyword evidence="1" id="KW-0472">Membrane</keyword>
<feature type="transmembrane region" description="Helical" evidence="1">
    <location>
        <begin position="12"/>
        <end position="37"/>
    </location>
</feature>
<comment type="caution">
    <text evidence="2">The sequence shown here is derived from an EMBL/GenBank/DDBJ whole genome shotgun (WGS) entry which is preliminary data.</text>
</comment>
<protein>
    <recommendedName>
        <fullName evidence="4">Polysaccharide biosynthesis protein</fullName>
    </recommendedName>
</protein>
<feature type="transmembrane region" description="Helical" evidence="1">
    <location>
        <begin position="176"/>
        <end position="196"/>
    </location>
</feature>
<gene>
    <name evidence="2" type="ORF">Q9S78_14060</name>
</gene>
<proteinExistence type="predicted"/>
<organism evidence="2 3">
    <name type="scientific">Microbacterium aquilitoris</name>
    <dbReference type="NCBI Taxonomy" id="3067307"/>
    <lineage>
        <taxon>Bacteria</taxon>
        <taxon>Bacillati</taxon>
        <taxon>Actinomycetota</taxon>
        <taxon>Actinomycetes</taxon>
        <taxon>Micrococcales</taxon>
        <taxon>Microbacteriaceae</taxon>
        <taxon>Microbacterium</taxon>
    </lineage>
</organism>
<name>A0ABU3GM55_9MICO</name>
<feature type="transmembrane region" description="Helical" evidence="1">
    <location>
        <begin position="362"/>
        <end position="383"/>
    </location>
</feature>
<feature type="transmembrane region" description="Helical" evidence="1">
    <location>
        <begin position="94"/>
        <end position="115"/>
    </location>
</feature>
<feature type="transmembrane region" description="Helical" evidence="1">
    <location>
        <begin position="317"/>
        <end position="342"/>
    </location>
</feature>
<evidence type="ECO:0008006" key="4">
    <source>
        <dbReference type="Google" id="ProtNLM"/>
    </source>
</evidence>
<feature type="transmembrane region" description="Helical" evidence="1">
    <location>
        <begin position="121"/>
        <end position="142"/>
    </location>
</feature>